<dbReference type="EMBL" id="JARESE010000047">
    <property type="protein sequence ID" value="MDE8652870.1"/>
    <property type="molecule type" value="Genomic_DNA"/>
</dbReference>
<dbReference type="Pfam" id="PF14706">
    <property type="entry name" value="Tnp_DNA_bind"/>
    <property type="match status" value="1"/>
</dbReference>
<dbReference type="Proteomes" id="UP001216253">
    <property type="component" value="Unassembled WGS sequence"/>
</dbReference>
<dbReference type="InterPro" id="IPR054836">
    <property type="entry name" value="Tn5_transposase"/>
</dbReference>
<dbReference type="RefSeq" id="WP_100238666.1">
    <property type="nucleotide sequence ID" value="NZ_JARESE010000047.1"/>
</dbReference>
<keyword evidence="4" id="KW-1185">Reference proteome</keyword>
<name>A0ABT5WS59_9SPHN</name>
<sequence>METSVFDAAGWADGEVDPAAFRDKRLAERLRTMLKQMAGAIGAPIPMACQDWANTKAAYRFLSNGSVNEGDILAGHFQATRARAAALEGFILVLQDTTEFSYQRRNPETIGAIGLAPSRRDENGRLRLHTVCGLLMHSSLAITTEGLPLGLTAAKFWTRTRFKGANALKRRINPTRVPIEEKESYRWLENMRQSTTLLGDPERLVHIGDRENDIYEFFCETQALGTHFLVRTCVDRLAGDGGHTIADEMSETTVQGMHRITIGKDDHADIELRYRRIQVLPPIGKQKRYPSLSLTILHARECGTPEGRPPIDWRLITDLPVTTPDEAIEKLDWYAQRWKIELFHKILKSGCRAEDARLRTAERLANLIAIFCILSWRLFWMTMINRAAPDASPRLVLTDVEITLIDRLAASRKNEPPGRTLSDYLTQIARLGGYLARAHDPPPGNIVIWRGWSRLMDIKIGANVSRNTCG</sequence>
<dbReference type="SUPFAM" id="SSF53098">
    <property type="entry name" value="Ribonuclease H-like"/>
    <property type="match status" value="1"/>
</dbReference>
<dbReference type="PANTHER" id="PTHR37319:SF1">
    <property type="entry name" value="TRANSPOSASE TN5 DIMERISATION DOMAIN-CONTAINING PROTEIN"/>
    <property type="match status" value="1"/>
</dbReference>
<dbReference type="PANTHER" id="PTHR37319">
    <property type="entry name" value="TRANSPOSASE"/>
    <property type="match status" value="1"/>
</dbReference>
<comment type="caution">
    <text evidence="3">The sequence shown here is derived from an EMBL/GenBank/DDBJ whole genome shotgun (WGS) entry which is preliminary data.</text>
</comment>
<feature type="domain" description="Transposase IS4-like" evidence="1">
    <location>
        <begin position="297"/>
        <end position="373"/>
    </location>
</feature>
<protein>
    <submittedName>
        <fullName evidence="3">IS4 family transposase</fullName>
    </submittedName>
</protein>
<dbReference type="NCBIfam" id="NF033590">
    <property type="entry name" value="transpos_IS4_3"/>
    <property type="match status" value="1"/>
</dbReference>
<proteinExistence type="predicted"/>
<dbReference type="Gene3D" id="1.10.740.10">
    <property type="entry name" value="Transferase Inhibitor Protein From Tn5, Chain"/>
    <property type="match status" value="1"/>
</dbReference>
<dbReference type="InterPro" id="IPR002559">
    <property type="entry name" value="Transposase_11"/>
</dbReference>
<organism evidence="3 4">
    <name type="scientific">Novosphingobium album</name>
    <name type="common">ex Liu et al. 2023</name>
    <dbReference type="NCBI Taxonomy" id="3031130"/>
    <lineage>
        <taxon>Bacteria</taxon>
        <taxon>Pseudomonadati</taxon>
        <taxon>Pseudomonadota</taxon>
        <taxon>Alphaproteobacteria</taxon>
        <taxon>Sphingomonadales</taxon>
        <taxon>Sphingomonadaceae</taxon>
        <taxon>Novosphingobium</taxon>
    </lineage>
</organism>
<reference evidence="3 4" key="1">
    <citation type="submission" date="2023-03" db="EMBL/GenBank/DDBJ databases">
        <title>NovoSphingobium album sp. nov. isolated from polycyclic aromatic hydrocarbons- and heavy-metal polluted soil.</title>
        <authorList>
            <person name="Liu Z."/>
            <person name="Wang K."/>
        </authorList>
    </citation>
    <scope>NUCLEOTIDE SEQUENCE [LARGE SCALE GENOMIC DNA]</scope>
    <source>
        <strain evidence="3 4">H3SJ31-1</strain>
    </source>
</reference>
<dbReference type="InterPro" id="IPR014735">
    <property type="entry name" value="Transposase_Tn5-like_N"/>
</dbReference>
<evidence type="ECO:0000259" key="2">
    <source>
        <dbReference type="Pfam" id="PF14706"/>
    </source>
</evidence>
<feature type="domain" description="Transposase Tn5-like N-terminal" evidence="2">
    <location>
        <begin position="9"/>
        <end position="67"/>
    </location>
</feature>
<evidence type="ECO:0000313" key="3">
    <source>
        <dbReference type="EMBL" id="MDE8652870.1"/>
    </source>
</evidence>
<dbReference type="Gene3D" id="3.90.350.10">
    <property type="entry name" value="Transposase Inhibitor Protein From Tn5, Chain A, domain 1"/>
    <property type="match status" value="1"/>
</dbReference>
<evidence type="ECO:0000259" key="1">
    <source>
        <dbReference type="Pfam" id="PF01609"/>
    </source>
</evidence>
<evidence type="ECO:0000313" key="4">
    <source>
        <dbReference type="Proteomes" id="UP001216253"/>
    </source>
</evidence>
<dbReference type="InterPro" id="IPR047768">
    <property type="entry name" value="Tn5p-like"/>
</dbReference>
<accession>A0ABT5WS59</accession>
<dbReference type="InterPro" id="IPR012337">
    <property type="entry name" value="RNaseH-like_sf"/>
</dbReference>
<dbReference type="Pfam" id="PF01609">
    <property type="entry name" value="DDE_Tnp_1"/>
    <property type="match status" value="1"/>
</dbReference>
<dbReference type="Gene3D" id="1.10.246.40">
    <property type="entry name" value="Tn5 transposase, domain 1"/>
    <property type="match status" value="1"/>
</dbReference>
<dbReference type="InterPro" id="IPR038215">
    <property type="entry name" value="TN5-like_N_sf"/>
</dbReference>
<gene>
    <name evidence="3" type="ORF">PYV00_14275</name>
</gene>
<dbReference type="InterPro" id="IPR014737">
    <property type="entry name" value="Transposase_Tn5-like_C"/>
</dbReference>